<evidence type="ECO:0000313" key="1">
    <source>
        <dbReference type="EMBL" id="VYU53442.1"/>
    </source>
</evidence>
<accession>A0A6N3FMQ6</accession>
<sequence length="432" mass="50288">MKFYKFLILFFILIAFFMSINLIELQSISKDNTPLVIKIITPTKSQDYIISKPTIKASFYSKNGINLNSIKLYVNNKDVTNKAKIRKDNLEYTPDKKFKRGTQIVKIVVRDKCNNKEIIEWYFTVGTPIYKTFKGNFIDSENINNICSKLYRSPELFKLNDYCIINNTLDSPKKKNDEFKNTFKKYAKDNFVLFDSLKLKADSSKSEIVIYNTKENENYKGLSNLTNAKLYKNLFYKDELICSFNPTSNDLNLFDYMKYSTYGDSVFSLINITDNVGSISSPFYLKIYNEALDNGWHISPISNKYTTNILCTDLNKDGILNALKNRRTYVSNNKNLDLEFNINSSNMGSTIKNPSKLNFNISAIDTSYKNKINNIYIMSNNNKVIKNIKFNSYLAKSEFSLKEFEKYSYYYLIIKQDNNKTTISAPIWVEIR</sequence>
<name>A0A6N3FMQ6_9FIRM</name>
<organism evidence="1">
    <name type="scientific">Intestinibacter bartlettii</name>
    <dbReference type="NCBI Taxonomy" id="261299"/>
    <lineage>
        <taxon>Bacteria</taxon>
        <taxon>Bacillati</taxon>
        <taxon>Bacillota</taxon>
        <taxon>Clostridia</taxon>
        <taxon>Peptostreptococcales</taxon>
        <taxon>Peptostreptococcaceae</taxon>
        <taxon>Intestinibacter</taxon>
    </lineage>
</organism>
<dbReference type="AlphaFoldDB" id="A0A6N3FMQ6"/>
<gene>
    <name evidence="1" type="ORF">IBLFYP30_00484</name>
</gene>
<dbReference type="RefSeq" id="WP_156531232.1">
    <property type="nucleotide sequence ID" value="NZ_CACRUE010000045.1"/>
</dbReference>
<reference evidence="1" key="1">
    <citation type="submission" date="2019-11" db="EMBL/GenBank/DDBJ databases">
        <authorList>
            <person name="Feng L."/>
        </authorList>
    </citation>
    <scope>NUCLEOTIDE SEQUENCE</scope>
    <source>
        <strain evidence="1">IbartlettiiLFYP30</strain>
    </source>
</reference>
<protein>
    <submittedName>
        <fullName evidence="1">Uncharacterized protein</fullName>
    </submittedName>
</protein>
<proteinExistence type="predicted"/>
<dbReference type="EMBL" id="CACRUE010000045">
    <property type="protein sequence ID" value="VYU53442.1"/>
    <property type="molecule type" value="Genomic_DNA"/>
</dbReference>